<dbReference type="AlphaFoldDB" id="A0A923SNM7"/>
<dbReference type="CDD" id="cd04301">
    <property type="entry name" value="NAT_SF"/>
    <property type="match status" value="1"/>
</dbReference>
<dbReference type="PANTHER" id="PTHR43626">
    <property type="entry name" value="ACYL-COA N-ACYLTRANSFERASE"/>
    <property type="match status" value="1"/>
</dbReference>
<evidence type="ECO:0000256" key="1">
    <source>
        <dbReference type="ARBA" id="ARBA00022679"/>
    </source>
</evidence>
<name>A0A923SNM7_9FIRM</name>
<gene>
    <name evidence="4" type="ORF">H8876_09820</name>
</gene>
<sequence length="138" mass="15760">MLEFKQTIEEKAYNDMRELVGWRRLDPQQAQTGLDNSIFMTVAYDANEPVGMARIVGDGGYMYLIVDVMVHPDHHKQGIGRMLLERINGFLGDLASDGRVLMVNLMATPGNEGFYEKFGYVRRPNEEMGSGMVRWINR</sequence>
<protein>
    <submittedName>
        <fullName evidence="4">GNAT family N-acetyltransferase</fullName>
    </submittedName>
</protein>
<dbReference type="GO" id="GO:0005737">
    <property type="term" value="C:cytoplasm"/>
    <property type="evidence" value="ECO:0007669"/>
    <property type="project" value="TreeGrafter"/>
</dbReference>
<keyword evidence="2" id="KW-0012">Acyltransferase</keyword>
<feature type="domain" description="N-acetyltransferase" evidence="3">
    <location>
        <begin position="1"/>
        <end position="138"/>
    </location>
</feature>
<dbReference type="SUPFAM" id="SSF55729">
    <property type="entry name" value="Acyl-CoA N-acyltransferases (Nat)"/>
    <property type="match status" value="1"/>
</dbReference>
<dbReference type="GO" id="GO:0008080">
    <property type="term" value="F:N-acetyltransferase activity"/>
    <property type="evidence" value="ECO:0007669"/>
    <property type="project" value="InterPro"/>
</dbReference>
<dbReference type="InterPro" id="IPR016181">
    <property type="entry name" value="Acyl_CoA_acyltransferase"/>
</dbReference>
<evidence type="ECO:0000313" key="4">
    <source>
        <dbReference type="EMBL" id="MBC6000296.1"/>
    </source>
</evidence>
<dbReference type="PROSITE" id="PS51186">
    <property type="entry name" value="GNAT"/>
    <property type="match status" value="1"/>
</dbReference>
<evidence type="ECO:0000313" key="5">
    <source>
        <dbReference type="Proteomes" id="UP000644115"/>
    </source>
</evidence>
<dbReference type="PANTHER" id="PTHR43626:SF4">
    <property type="entry name" value="GCN5-RELATED N-ACETYLTRANSFERASE 2, CHLOROPLASTIC"/>
    <property type="match status" value="1"/>
</dbReference>
<dbReference type="InterPro" id="IPR045039">
    <property type="entry name" value="NSI-like"/>
</dbReference>
<dbReference type="EMBL" id="JACRWC010000115">
    <property type="protein sequence ID" value="MBC6000296.1"/>
    <property type="molecule type" value="Genomic_DNA"/>
</dbReference>
<reference evidence="4" key="1">
    <citation type="submission" date="2020-08" db="EMBL/GenBank/DDBJ databases">
        <authorList>
            <person name="Liu C."/>
            <person name="Sun Q."/>
        </authorList>
    </citation>
    <scope>NUCLEOTIDE SEQUENCE</scope>
    <source>
        <strain evidence="4">BX16</strain>
    </source>
</reference>
<accession>A0A923SNM7</accession>
<comment type="caution">
    <text evidence="4">The sequence shown here is derived from an EMBL/GenBank/DDBJ whole genome shotgun (WGS) entry which is preliminary data.</text>
</comment>
<proteinExistence type="predicted"/>
<evidence type="ECO:0000256" key="2">
    <source>
        <dbReference type="ARBA" id="ARBA00023315"/>
    </source>
</evidence>
<dbReference type="Proteomes" id="UP000644115">
    <property type="component" value="Unassembled WGS sequence"/>
</dbReference>
<dbReference type="RefSeq" id="WP_249287597.1">
    <property type="nucleotide sequence ID" value="NZ_JACRWC010000115.1"/>
</dbReference>
<keyword evidence="1" id="KW-0808">Transferase</keyword>
<evidence type="ECO:0000259" key="3">
    <source>
        <dbReference type="PROSITE" id="PS51186"/>
    </source>
</evidence>
<keyword evidence="5" id="KW-1185">Reference proteome</keyword>
<dbReference type="InterPro" id="IPR000182">
    <property type="entry name" value="GNAT_dom"/>
</dbReference>
<dbReference type="Gene3D" id="3.40.630.30">
    <property type="match status" value="1"/>
</dbReference>
<dbReference type="Pfam" id="PF13508">
    <property type="entry name" value="Acetyltransf_7"/>
    <property type="match status" value="1"/>
</dbReference>
<organism evidence="4 5">
    <name type="scientific">Lentihominibacter faecis</name>
    <dbReference type="NCBI Taxonomy" id="2764712"/>
    <lineage>
        <taxon>Bacteria</taxon>
        <taxon>Bacillati</taxon>
        <taxon>Bacillota</taxon>
        <taxon>Clostridia</taxon>
        <taxon>Peptostreptococcales</taxon>
        <taxon>Anaerovoracaceae</taxon>
        <taxon>Lentihominibacter</taxon>
    </lineage>
</organism>